<evidence type="ECO:0000313" key="2">
    <source>
        <dbReference type="Proteomes" id="UP000314294"/>
    </source>
</evidence>
<proteinExistence type="predicted"/>
<sequence length="109" mass="11884">MSFHVFPTEGQTDVHSGGDTQVDTLRLLHFQSLERRGRKSAKVLAMETAGVCHRLMSPHVTAVTPTSALGGQINPSMRICPYQNSRCASPSSNPSYCVLTFSSLEFNLS</sequence>
<protein>
    <submittedName>
        <fullName evidence="1">Uncharacterized protein</fullName>
    </submittedName>
</protein>
<name>A0A4Z2HXK8_9TELE</name>
<accession>A0A4Z2HXK8</accession>
<reference evidence="1 2" key="1">
    <citation type="submission" date="2019-03" db="EMBL/GenBank/DDBJ databases">
        <title>First draft genome of Liparis tanakae, snailfish: a comprehensive survey of snailfish specific genes.</title>
        <authorList>
            <person name="Kim W."/>
            <person name="Song I."/>
            <person name="Jeong J.-H."/>
            <person name="Kim D."/>
            <person name="Kim S."/>
            <person name="Ryu S."/>
            <person name="Song J.Y."/>
            <person name="Lee S.K."/>
        </authorList>
    </citation>
    <scope>NUCLEOTIDE SEQUENCE [LARGE SCALE GENOMIC DNA]</scope>
    <source>
        <tissue evidence="1">Muscle</tissue>
    </source>
</reference>
<organism evidence="1 2">
    <name type="scientific">Liparis tanakae</name>
    <name type="common">Tanaka's snailfish</name>
    <dbReference type="NCBI Taxonomy" id="230148"/>
    <lineage>
        <taxon>Eukaryota</taxon>
        <taxon>Metazoa</taxon>
        <taxon>Chordata</taxon>
        <taxon>Craniata</taxon>
        <taxon>Vertebrata</taxon>
        <taxon>Euteleostomi</taxon>
        <taxon>Actinopterygii</taxon>
        <taxon>Neopterygii</taxon>
        <taxon>Teleostei</taxon>
        <taxon>Neoteleostei</taxon>
        <taxon>Acanthomorphata</taxon>
        <taxon>Eupercaria</taxon>
        <taxon>Perciformes</taxon>
        <taxon>Cottioidei</taxon>
        <taxon>Cottales</taxon>
        <taxon>Liparidae</taxon>
        <taxon>Liparis</taxon>
    </lineage>
</organism>
<gene>
    <name evidence="1" type="ORF">EYF80_019190</name>
</gene>
<evidence type="ECO:0000313" key="1">
    <source>
        <dbReference type="EMBL" id="TNN70606.1"/>
    </source>
</evidence>
<dbReference type="Proteomes" id="UP000314294">
    <property type="component" value="Unassembled WGS sequence"/>
</dbReference>
<dbReference type="AlphaFoldDB" id="A0A4Z2HXK8"/>
<comment type="caution">
    <text evidence="1">The sequence shown here is derived from an EMBL/GenBank/DDBJ whole genome shotgun (WGS) entry which is preliminary data.</text>
</comment>
<dbReference type="EMBL" id="SRLO01000161">
    <property type="protein sequence ID" value="TNN70606.1"/>
    <property type="molecule type" value="Genomic_DNA"/>
</dbReference>
<keyword evidence="2" id="KW-1185">Reference proteome</keyword>